<evidence type="ECO:0000256" key="3">
    <source>
        <dbReference type="ARBA" id="ARBA00022837"/>
    </source>
</evidence>
<dbReference type="GO" id="GO:0005509">
    <property type="term" value="F:calcium ion binding"/>
    <property type="evidence" value="ECO:0007669"/>
    <property type="project" value="UniProtKB-UniRule"/>
</dbReference>
<dbReference type="GO" id="GO:0007156">
    <property type="term" value="P:homophilic cell adhesion via plasma membrane adhesion molecules"/>
    <property type="evidence" value="ECO:0007669"/>
    <property type="project" value="InterPro"/>
</dbReference>
<dbReference type="InterPro" id="IPR015919">
    <property type="entry name" value="Cadherin-like_sf"/>
</dbReference>
<evidence type="ECO:0000313" key="9">
    <source>
        <dbReference type="Proteomes" id="UP000694562"/>
    </source>
</evidence>
<evidence type="ECO:0000259" key="7">
    <source>
        <dbReference type="PROSITE" id="PS50268"/>
    </source>
</evidence>
<feature type="domain" description="Cadherin" evidence="7">
    <location>
        <begin position="35"/>
        <end position="131"/>
    </location>
</feature>
<feature type="chain" id="PRO_5034026957" description="Cadherin domain-containing protein" evidence="6">
    <location>
        <begin position="24"/>
        <end position="507"/>
    </location>
</feature>
<keyword evidence="2" id="KW-0677">Repeat</keyword>
<dbReference type="Gene3D" id="2.60.40.60">
    <property type="entry name" value="Cadherins"/>
    <property type="match status" value="3"/>
</dbReference>
<keyword evidence="3 5" id="KW-0106">Calcium</keyword>
<evidence type="ECO:0000256" key="6">
    <source>
        <dbReference type="SAM" id="SignalP"/>
    </source>
</evidence>
<keyword evidence="9" id="KW-1185">Reference proteome</keyword>
<proteinExistence type="predicted"/>
<accession>A0A8C4UGH0</accession>
<dbReference type="InterPro" id="IPR039808">
    <property type="entry name" value="Cadherin"/>
</dbReference>
<evidence type="ECO:0000256" key="5">
    <source>
        <dbReference type="PROSITE-ProRule" id="PRU00043"/>
    </source>
</evidence>
<dbReference type="AlphaFoldDB" id="A0A8C4UGH0"/>
<keyword evidence="4" id="KW-0472">Membrane</keyword>
<dbReference type="SMART" id="SM00112">
    <property type="entry name" value="CA"/>
    <property type="match status" value="3"/>
</dbReference>
<reference evidence="8" key="2">
    <citation type="submission" date="2025-09" db="UniProtKB">
        <authorList>
            <consortium name="Ensembl"/>
        </authorList>
    </citation>
    <scope>IDENTIFICATION</scope>
</reference>
<comment type="subcellular location">
    <subcellularLocation>
        <location evidence="1">Membrane</location>
    </subcellularLocation>
</comment>
<reference evidence="8" key="1">
    <citation type="submission" date="2025-08" db="UniProtKB">
        <authorList>
            <consortium name="Ensembl"/>
        </authorList>
    </citation>
    <scope>IDENTIFICATION</scope>
</reference>
<dbReference type="Ensembl" id="ENSFTIT00000011130.1">
    <property type="protein sequence ID" value="ENSFTIP00000010661.1"/>
    <property type="gene ID" value="ENSFTIG00000007150.1"/>
</dbReference>
<dbReference type="PANTHER" id="PTHR24027:SF431">
    <property type="entry name" value="CADHERIN-RELATED FAMILY MEMBER 5-LIKE ISOFORM X1"/>
    <property type="match status" value="1"/>
</dbReference>
<dbReference type="PANTHER" id="PTHR24027">
    <property type="entry name" value="CADHERIN-23"/>
    <property type="match status" value="1"/>
</dbReference>
<dbReference type="GO" id="GO:0016342">
    <property type="term" value="C:catenin complex"/>
    <property type="evidence" value="ECO:0007669"/>
    <property type="project" value="TreeGrafter"/>
</dbReference>
<feature type="domain" description="Cadherin" evidence="7">
    <location>
        <begin position="268"/>
        <end position="352"/>
    </location>
</feature>
<dbReference type="OrthoDB" id="8958491at2759"/>
<evidence type="ECO:0000256" key="1">
    <source>
        <dbReference type="ARBA" id="ARBA00004370"/>
    </source>
</evidence>
<name>A0A8C4UGH0_FALTI</name>
<dbReference type="PROSITE" id="PS50268">
    <property type="entry name" value="CADHERIN_2"/>
    <property type="match status" value="3"/>
</dbReference>
<dbReference type="GO" id="GO:0000902">
    <property type="term" value="P:cell morphogenesis"/>
    <property type="evidence" value="ECO:0007669"/>
    <property type="project" value="TreeGrafter"/>
</dbReference>
<dbReference type="GO" id="GO:0044331">
    <property type="term" value="P:cell-cell adhesion mediated by cadherin"/>
    <property type="evidence" value="ECO:0007669"/>
    <property type="project" value="TreeGrafter"/>
</dbReference>
<dbReference type="GO" id="GO:0005912">
    <property type="term" value="C:adherens junction"/>
    <property type="evidence" value="ECO:0007669"/>
    <property type="project" value="TreeGrafter"/>
</dbReference>
<sequence>MEAPSCPALLAACLALQLATAWGDGCSSFGNLFTEIAENSTHGSLVAQLPAAGDTGSAGLQLCLAGADAIWFYLDGRSVRLNVSAERALDREELESPVLMVALTCAEDGFSPVEYRIIVQVLNENDNRPHFQGATVLTHNISELAAVHSVVFSTQAEDADGDTLMYVIDTASEMNTKERFNASAHIRVNVLDGDDQYPQFLPCTPRTHHGLTICTSPVYTANVTEGQLQVGTWGHWGWVARWGESCRAELAVSPPTQGGPLSFSPGSVYAEDGDRGLRAAITYSLLAGQESGRFHIDNMTGAITLLQAVESSRSTPAISLSIMASQVNDANKYAVTQAVVRVLAANRHPPRFAHPMYQAFVPAGAREAALLLTFGGHVLALRAHDPDFPEGVNPQVQYSLRPSTNHSQLFQVMPNGLLVARTDRLRPDQTYRLQVLARDEESGETANTTVELEVLWPGQAEPEVVPAGECWGWFQPLTPAPCKGGETALTTPLQRVLGQGQHSITLF</sequence>
<dbReference type="GO" id="GO:0016339">
    <property type="term" value="P:calcium-dependent cell-cell adhesion via plasma membrane cell adhesion molecules"/>
    <property type="evidence" value="ECO:0007669"/>
    <property type="project" value="TreeGrafter"/>
</dbReference>
<dbReference type="GO" id="GO:0007043">
    <property type="term" value="P:cell-cell junction assembly"/>
    <property type="evidence" value="ECO:0007669"/>
    <property type="project" value="TreeGrafter"/>
</dbReference>
<dbReference type="CDD" id="cd11304">
    <property type="entry name" value="Cadherin_repeat"/>
    <property type="match status" value="3"/>
</dbReference>
<protein>
    <recommendedName>
        <fullName evidence="7">Cadherin domain-containing protein</fullName>
    </recommendedName>
</protein>
<feature type="domain" description="Cadherin" evidence="7">
    <location>
        <begin position="353"/>
        <end position="464"/>
    </location>
</feature>
<feature type="signal peptide" evidence="6">
    <location>
        <begin position="1"/>
        <end position="23"/>
    </location>
</feature>
<dbReference type="Proteomes" id="UP000694562">
    <property type="component" value="Unplaced"/>
</dbReference>
<dbReference type="GO" id="GO:0045296">
    <property type="term" value="F:cadherin binding"/>
    <property type="evidence" value="ECO:0007669"/>
    <property type="project" value="TreeGrafter"/>
</dbReference>
<dbReference type="InterPro" id="IPR002126">
    <property type="entry name" value="Cadherin-like_dom"/>
</dbReference>
<dbReference type="GO" id="GO:0034332">
    <property type="term" value="P:adherens junction organization"/>
    <property type="evidence" value="ECO:0007669"/>
    <property type="project" value="TreeGrafter"/>
</dbReference>
<organism evidence="8 9">
    <name type="scientific">Falco tinnunculus</name>
    <name type="common">Common kestrel</name>
    <dbReference type="NCBI Taxonomy" id="100819"/>
    <lineage>
        <taxon>Eukaryota</taxon>
        <taxon>Metazoa</taxon>
        <taxon>Chordata</taxon>
        <taxon>Craniata</taxon>
        <taxon>Vertebrata</taxon>
        <taxon>Euteleostomi</taxon>
        <taxon>Archelosauria</taxon>
        <taxon>Archosauria</taxon>
        <taxon>Dinosauria</taxon>
        <taxon>Saurischia</taxon>
        <taxon>Theropoda</taxon>
        <taxon>Coelurosauria</taxon>
        <taxon>Aves</taxon>
        <taxon>Neognathae</taxon>
        <taxon>Neoaves</taxon>
        <taxon>Telluraves</taxon>
        <taxon>Australaves</taxon>
        <taxon>Falconiformes</taxon>
        <taxon>Falconidae</taxon>
        <taxon>Falco</taxon>
    </lineage>
</organism>
<keyword evidence="6" id="KW-0732">Signal</keyword>
<dbReference type="SUPFAM" id="SSF49313">
    <property type="entry name" value="Cadherin-like"/>
    <property type="match status" value="2"/>
</dbReference>
<dbReference type="GO" id="GO:0016477">
    <property type="term" value="P:cell migration"/>
    <property type="evidence" value="ECO:0007669"/>
    <property type="project" value="TreeGrafter"/>
</dbReference>
<dbReference type="GO" id="GO:0008013">
    <property type="term" value="F:beta-catenin binding"/>
    <property type="evidence" value="ECO:0007669"/>
    <property type="project" value="TreeGrafter"/>
</dbReference>
<evidence type="ECO:0000256" key="2">
    <source>
        <dbReference type="ARBA" id="ARBA00022737"/>
    </source>
</evidence>
<evidence type="ECO:0000313" key="8">
    <source>
        <dbReference type="Ensembl" id="ENSFTIP00000010661.1"/>
    </source>
</evidence>
<evidence type="ECO:0000256" key="4">
    <source>
        <dbReference type="ARBA" id="ARBA00023136"/>
    </source>
</evidence>